<name>A0ABX6JYK7_9MICO</name>
<dbReference type="PANTHER" id="PTHR10742">
    <property type="entry name" value="FLAVIN MONOAMINE OXIDASE"/>
    <property type="match status" value="1"/>
</dbReference>
<dbReference type="Proteomes" id="UP000503441">
    <property type="component" value="Chromosome"/>
</dbReference>
<evidence type="ECO:0000259" key="1">
    <source>
        <dbReference type="Pfam" id="PF01593"/>
    </source>
</evidence>
<feature type="domain" description="Amine oxidase" evidence="1">
    <location>
        <begin position="10"/>
        <end position="403"/>
    </location>
</feature>
<dbReference type="RefSeq" id="WP_166331643.1">
    <property type="nucleotide sequence ID" value="NZ_CP049933.1"/>
</dbReference>
<accession>A0ABX6JYK7</accession>
<proteinExistence type="predicted"/>
<dbReference type="SUPFAM" id="SSF51905">
    <property type="entry name" value="FAD/NAD(P)-binding domain"/>
    <property type="match status" value="1"/>
</dbReference>
<gene>
    <name evidence="2" type="ORF">G7066_13945</name>
</gene>
<dbReference type="InterPro" id="IPR036188">
    <property type="entry name" value="FAD/NAD-bd_sf"/>
</dbReference>
<sequence length="409" mass="43767">MNIVVIGAGLAGLTAAWELHKSGHQCTVLEARDRVGGRTWSARLGNGEVTERGGEYVFPTEYPIRKLAAEVGVPIMSHNVRYARRTVNGRIISFAELSATSDRVRATLAGMVADGETRVSLERAFAEALGPDYRLDPVYRRTTTSAAADPTLVSAEAVLLHESSTAGGYIEDGGRFVGGNQSLSLELARRLGDRVRLEHPVTSLDQSPNGVQLQLSDGTRIDAEAAVISVPLPILCEIELGFALPEVQQLALDHRFMGVAAKLGVPLSLVDDDVALQNPEHTWWSWRSLSIDGESRVNALSSFTGGPFAFEALGVSNGPEGWVRELQRMRPQLKIDGEVLLTDWSVDPWTRGAYSAPSLEWTAEDAGAFSRAAGRVAIAGEHTGLAQSLSGAVASGYRAATALDRALSA</sequence>
<dbReference type="Pfam" id="PF01593">
    <property type="entry name" value="Amino_oxidase"/>
    <property type="match status" value="1"/>
</dbReference>
<keyword evidence="3" id="KW-1185">Reference proteome</keyword>
<dbReference type="Gene3D" id="3.50.50.60">
    <property type="entry name" value="FAD/NAD(P)-binding domain"/>
    <property type="match status" value="1"/>
</dbReference>
<evidence type="ECO:0000313" key="3">
    <source>
        <dbReference type="Proteomes" id="UP000503441"/>
    </source>
</evidence>
<organism evidence="2 3">
    <name type="scientific">Leucobacter coleopterorum</name>
    <dbReference type="NCBI Taxonomy" id="2714933"/>
    <lineage>
        <taxon>Bacteria</taxon>
        <taxon>Bacillati</taxon>
        <taxon>Actinomycetota</taxon>
        <taxon>Actinomycetes</taxon>
        <taxon>Micrococcales</taxon>
        <taxon>Microbacteriaceae</taxon>
        <taxon>Leucobacter</taxon>
    </lineage>
</organism>
<dbReference type="PANTHER" id="PTHR10742:SF410">
    <property type="entry name" value="LYSINE-SPECIFIC HISTONE DEMETHYLASE 2"/>
    <property type="match status" value="1"/>
</dbReference>
<dbReference type="InterPro" id="IPR050281">
    <property type="entry name" value="Flavin_monoamine_oxidase"/>
</dbReference>
<protein>
    <submittedName>
        <fullName evidence="2">FAD-dependent oxidoreductase</fullName>
    </submittedName>
</protein>
<reference evidence="2 3" key="1">
    <citation type="submission" date="2020-03" db="EMBL/GenBank/DDBJ databases">
        <title>Leucobacter sp. nov., isolated from beetles.</title>
        <authorList>
            <person name="Hyun D.-W."/>
            <person name="Bae J.-W."/>
        </authorList>
    </citation>
    <scope>NUCLEOTIDE SEQUENCE [LARGE SCALE GENOMIC DNA]</scope>
    <source>
        <strain evidence="2 3">HDW9A</strain>
    </source>
</reference>
<dbReference type="SUPFAM" id="SSF54373">
    <property type="entry name" value="FAD-linked reductases, C-terminal domain"/>
    <property type="match status" value="1"/>
</dbReference>
<evidence type="ECO:0000313" key="2">
    <source>
        <dbReference type="EMBL" id="QIM19401.1"/>
    </source>
</evidence>
<dbReference type="EMBL" id="CP049933">
    <property type="protein sequence ID" value="QIM19401.1"/>
    <property type="molecule type" value="Genomic_DNA"/>
</dbReference>
<dbReference type="InterPro" id="IPR002937">
    <property type="entry name" value="Amino_oxidase"/>
</dbReference>